<protein>
    <submittedName>
        <fullName evidence="2">Uncharacterized protein</fullName>
    </submittedName>
</protein>
<dbReference type="AlphaFoldDB" id="A0AA40HZD9"/>
<evidence type="ECO:0000256" key="1">
    <source>
        <dbReference type="SAM" id="MobiDB-lite"/>
    </source>
</evidence>
<proteinExistence type="predicted"/>
<accession>A0AA40HZD9</accession>
<keyword evidence="3" id="KW-1185">Reference proteome</keyword>
<dbReference type="Proteomes" id="UP001177744">
    <property type="component" value="Unassembled WGS sequence"/>
</dbReference>
<evidence type="ECO:0000313" key="2">
    <source>
        <dbReference type="EMBL" id="KAK1340194.1"/>
    </source>
</evidence>
<gene>
    <name evidence="2" type="ORF">QTO34_018759</name>
</gene>
<name>A0AA40HZD9_CNENI</name>
<sequence>MLPLSPSGMFDYDFEIDLKLNKKPRAVSISQAISERLIEKEAWRAGYTLDGQPCPESTGYKLWPTGHCTDLNPPRSPGPAGTCHLGSIALVGVCQQAARDKHGLQTSATASLDLPPPAHSCRIFPLSPPTPIPKQKQQMTKNSALVKDQV</sequence>
<reference evidence="2" key="1">
    <citation type="submission" date="2023-06" db="EMBL/GenBank/DDBJ databases">
        <title>Reference genome for the Northern bat (Eptesicus nilssonii), a most northern bat species.</title>
        <authorList>
            <person name="Laine V.N."/>
            <person name="Pulliainen A.T."/>
            <person name="Lilley T.M."/>
        </authorList>
    </citation>
    <scope>NUCLEOTIDE SEQUENCE</scope>
    <source>
        <strain evidence="2">BLF_Eptnil</strain>
        <tissue evidence="2">Kidney</tissue>
    </source>
</reference>
<feature type="region of interest" description="Disordered" evidence="1">
    <location>
        <begin position="128"/>
        <end position="150"/>
    </location>
</feature>
<comment type="caution">
    <text evidence="2">The sequence shown here is derived from an EMBL/GenBank/DDBJ whole genome shotgun (WGS) entry which is preliminary data.</text>
</comment>
<organism evidence="2 3">
    <name type="scientific">Cnephaeus nilssonii</name>
    <name type="common">Northern bat</name>
    <name type="synonym">Eptesicus nilssonii</name>
    <dbReference type="NCBI Taxonomy" id="3371016"/>
    <lineage>
        <taxon>Eukaryota</taxon>
        <taxon>Metazoa</taxon>
        <taxon>Chordata</taxon>
        <taxon>Craniata</taxon>
        <taxon>Vertebrata</taxon>
        <taxon>Euteleostomi</taxon>
        <taxon>Mammalia</taxon>
        <taxon>Eutheria</taxon>
        <taxon>Laurasiatheria</taxon>
        <taxon>Chiroptera</taxon>
        <taxon>Yangochiroptera</taxon>
        <taxon>Vespertilionidae</taxon>
        <taxon>Cnephaeus</taxon>
    </lineage>
</organism>
<dbReference type="EMBL" id="JAULJE010000008">
    <property type="protein sequence ID" value="KAK1340194.1"/>
    <property type="molecule type" value="Genomic_DNA"/>
</dbReference>
<evidence type="ECO:0000313" key="3">
    <source>
        <dbReference type="Proteomes" id="UP001177744"/>
    </source>
</evidence>